<dbReference type="SUPFAM" id="SSF53474">
    <property type="entry name" value="alpha/beta-Hydrolases"/>
    <property type="match status" value="1"/>
</dbReference>
<comment type="similarity">
    <text evidence="1">Belongs to the type-B carboxylesterase/lipase family.</text>
</comment>
<gene>
    <name evidence="7" type="ORF">MNOR_LOCUS30898</name>
</gene>
<dbReference type="PANTHER" id="PTHR43142">
    <property type="entry name" value="CARBOXYLIC ESTER HYDROLASE"/>
    <property type="match status" value="1"/>
</dbReference>
<name>A0AAV2S281_MEGNR</name>
<dbReference type="Gene3D" id="3.40.50.1820">
    <property type="entry name" value="alpha/beta hydrolase"/>
    <property type="match status" value="1"/>
</dbReference>
<dbReference type="GO" id="GO:0052689">
    <property type="term" value="F:carboxylic ester hydrolase activity"/>
    <property type="evidence" value="ECO:0007669"/>
    <property type="project" value="UniProtKB-KW"/>
</dbReference>
<feature type="domain" description="Carboxylesterase type B" evidence="6">
    <location>
        <begin position="69"/>
        <end position="226"/>
    </location>
</feature>
<dbReference type="InterPro" id="IPR029058">
    <property type="entry name" value="AB_hydrolase_fold"/>
</dbReference>
<keyword evidence="2" id="KW-0719">Serine esterase</keyword>
<reference evidence="7 8" key="1">
    <citation type="submission" date="2024-05" db="EMBL/GenBank/DDBJ databases">
        <authorList>
            <person name="Wallberg A."/>
        </authorList>
    </citation>
    <scope>NUCLEOTIDE SEQUENCE [LARGE SCALE GENOMIC DNA]</scope>
</reference>
<evidence type="ECO:0000313" key="7">
    <source>
        <dbReference type="EMBL" id="CAL4152133.1"/>
    </source>
</evidence>
<keyword evidence="4" id="KW-0325">Glycoprotein</keyword>
<keyword evidence="5" id="KW-0732">Signal</keyword>
<organism evidence="7 8">
    <name type="scientific">Meganyctiphanes norvegica</name>
    <name type="common">Northern krill</name>
    <name type="synonym">Thysanopoda norvegica</name>
    <dbReference type="NCBI Taxonomy" id="48144"/>
    <lineage>
        <taxon>Eukaryota</taxon>
        <taxon>Metazoa</taxon>
        <taxon>Ecdysozoa</taxon>
        <taxon>Arthropoda</taxon>
        <taxon>Crustacea</taxon>
        <taxon>Multicrustacea</taxon>
        <taxon>Malacostraca</taxon>
        <taxon>Eumalacostraca</taxon>
        <taxon>Eucarida</taxon>
        <taxon>Euphausiacea</taxon>
        <taxon>Euphausiidae</taxon>
        <taxon>Meganyctiphanes</taxon>
    </lineage>
</organism>
<feature type="non-terminal residue" evidence="7">
    <location>
        <position position="1"/>
    </location>
</feature>
<keyword evidence="3" id="KW-0378">Hydrolase</keyword>
<feature type="non-terminal residue" evidence="7">
    <location>
        <position position="226"/>
    </location>
</feature>
<evidence type="ECO:0000256" key="5">
    <source>
        <dbReference type="SAM" id="SignalP"/>
    </source>
</evidence>
<dbReference type="PANTHER" id="PTHR43142:SF1">
    <property type="entry name" value="CARBOXYLIC ESTER HYDROLASE"/>
    <property type="match status" value="1"/>
</dbReference>
<evidence type="ECO:0000259" key="6">
    <source>
        <dbReference type="Pfam" id="PF00135"/>
    </source>
</evidence>
<dbReference type="InterPro" id="IPR019819">
    <property type="entry name" value="Carboxylesterase_B_CS"/>
</dbReference>
<keyword evidence="8" id="KW-1185">Reference proteome</keyword>
<sequence length="226" mass="24717">TIIFFISVIISVPTSFVTCSPFQLSSDTSTPVINVGLEGAVTEADWERATRNDLDNPVIDHPTLGGGTKVFGKNMVTIKDRPIFAFKGLKYGVGPVGENIHLRFKPSVDPGRYWEGDTLDATLMGDKCSQKDFLNVPSGSDDCLFLNVFTPELPGEGELLPVMFFIHGGSFVHGDTSLYLPTKLLDEDVILATIQYRLGTQGFFSLLNDDAPGNSALFDQQLALHW</sequence>
<evidence type="ECO:0000256" key="3">
    <source>
        <dbReference type="ARBA" id="ARBA00022801"/>
    </source>
</evidence>
<feature type="chain" id="PRO_5043539504" description="Carboxylesterase type B domain-containing protein" evidence="5">
    <location>
        <begin position="20"/>
        <end position="226"/>
    </location>
</feature>
<dbReference type="InterPro" id="IPR002018">
    <property type="entry name" value="CarbesteraseB"/>
</dbReference>
<proteinExistence type="inferred from homology"/>
<accession>A0AAV2S281</accession>
<evidence type="ECO:0000256" key="4">
    <source>
        <dbReference type="ARBA" id="ARBA00023180"/>
    </source>
</evidence>
<evidence type="ECO:0000313" key="8">
    <source>
        <dbReference type="Proteomes" id="UP001497623"/>
    </source>
</evidence>
<dbReference type="EMBL" id="CAXKWB010038676">
    <property type="protein sequence ID" value="CAL4152133.1"/>
    <property type="molecule type" value="Genomic_DNA"/>
</dbReference>
<protein>
    <recommendedName>
        <fullName evidence="6">Carboxylesterase type B domain-containing protein</fullName>
    </recommendedName>
</protein>
<evidence type="ECO:0000256" key="1">
    <source>
        <dbReference type="ARBA" id="ARBA00005964"/>
    </source>
</evidence>
<dbReference type="Proteomes" id="UP001497623">
    <property type="component" value="Unassembled WGS sequence"/>
</dbReference>
<feature type="signal peptide" evidence="5">
    <location>
        <begin position="1"/>
        <end position="19"/>
    </location>
</feature>
<comment type="caution">
    <text evidence="7">The sequence shown here is derived from an EMBL/GenBank/DDBJ whole genome shotgun (WGS) entry which is preliminary data.</text>
</comment>
<dbReference type="PROSITE" id="PS00941">
    <property type="entry name" value="CARBOXYLESTERASE_B_2"/>
    <property type="match status" value="1"/>
</dbReference>
<dbReference type="AlphaFoldDB" id="A0AAV2S281"/>
<evidence type="ECO:0000256" key="2">
    <source>
        <dbReference type="ARBA" id="ARBA00022487"/>
    </source>
</evidence>
<dbReference type="Pfam" id="PF00135">
    <property type="entry name" value="COesterase"/>
    <property type="match status" value="1"/>
</dbReference>